<dbReference type="AlphaFoldDB" id="A0AAI9K582"/>
<evidence type="ECO:0000313" key="2">
    <source>
        <dbReference type="EMBL" id="GFO94618.1"/>
    </source>
</evidence>
<gene>
    <name evidence="2" type="ORF">COEU31_16640</name>
</gene>
<evidence type="ECO:0008006" key="4">
    <source>
        <dbReference type="Google" id="ProtNLM"/>
    </source>
</evidence>
<organism evidence="2 3">
    <name type="scientific">Coprococcus eutactus</name>
    <dbReference type="NCBI Taxonomy" id="33043"/>
    <lineage>
        <taxon>Bacteria</taxon>
        <taxon>Bacillati</taxon>
        <taxon>Bacillota</taxon>
        <taxon>Clostridia</taxon>
        <taxon>Lachnospirales</taxon>
        <taxon>Lachnospiraceae</taxon>
        <taxon>Coprococcus</taxon>
    </lineage>
</organism>
<dbReference type="Proteomes" id="UP000660047">
    <property type="component" value="Unassembled WGS sequence"/>
</dbReference>
<dbReference type="RefSeq" id="WP_022217528.1">
    <property type="nucleotide sequence ID" value="NZ_BLYL01000009.1"/>
</dbReference>
<name>A0AAI9K582_9FIRM</name>
<comment type="caution">
    <text evidence="2">The sequence shown here is derived from an EMBL/GenBank/DDBJ whole genome shotgun (WGS) entry which is preliminary data.</text>
</comment>
<evidence type="ECO:0000313" key="3">
    <source>
        <dbReference type="Proteomes" id="UP000660047"/>
    </source>
</evidence>
<dbReference type="Gene3D" id="1.20.5.2950">
    <property type="match status" value="1"/>
</dbReference>
<protein>
    <recommendedName>
        <fullName evidence="4">Vacuolar (H+)-ATPase G subunit</fullName>
    </recommendedName>
</protein>
<proteinExistence type="predicted"/>
<reference evidence="2" key="1">
    <citation type="submission" date="2020-06" db="EMBL/GenBank/DDBJ databases">
        <title>Characterization of fructooligosaccharide metabolism and fructooligosaccharide-degrading enzymes in human commensal butyrate producers.</title>
        <authorList>
            <person name="Tanno H."/>
            <person name="Fujii T."/>
            <person name="Hirano K."/>
            <person name="Maeno S."/>
            <person name="Tonozuka T."/>
            <person name="Sakamoto M."/>
            <person name="Ohkuma M."/>
            <person name="Tochio T."/>
            <person name="Endo A."/>
        </authorList>
    </citation>
    <scope>NUCLEOTIDE SEQUENCE</scope>
    <source>
        <strain evidence="2">JCM 31265</strain>
    </source>
</reference>
<evidence type="ECO:0000256" key="1">
    <source>
        <dbReference type="SAM" id="MobiDB-lite"/>
    </source>
</evidence>
<accession>A0AAI9K582</accession>
<dbReference type="EMBL" id="BLYL01000009">
    <property type="protein sequence ID" value="GFO94618.1"/>
    <property type="molecule type" value="Genomic_DNA"/>
</dbReference>
<sequence>MLQETMKKITDAESEADEIIRKAKEEADYTVAAAKKEAADMIAAAGSASRESMKSAEGAGRSEEEKLTVKAMDIATAEIAHLRERASSMEGEVTSMIIAELVG</sequence>
<feature type="region of interest" description="Disordered" evidence="1">
    <location>
        <begin position="45"/>
        <end position="67"/>
    </location>
</feature>